<dbReference type="SUPFAM" id="SSF51316">
    <property type="entry name" value="Mss4-like"/>
    <property type="match status" value="1"/>
</dbReference>
<evidence type="ECO:0000256" key="6">
    <source>
        <dbReference type="RuleBase" id="RU365044"/>
    </source>
</evidence>
<keyword evidence="4 6" id="KW-0560">Oxidoreductase</keyword>
<comment type="function">
    <text evidence="6">Methionine-sulfoxide reductase that specifically reduces methionine (R)-sulfoxide back to methionine. While in many cases methionine oxidation is the result of random oxidation following oxidative stress, methionine oxidation is also a post-translational modification that takes place on specific residues.</text>
</comment>
<dbReference type="PANTHER" id="PTHR10173">
    <property type="entry name" value="METHIONINE SULFOXIDE REDUCTASE"/>
    <property type="match status" value="1"/>
</dbReference>
<evidence type="ECO:0000256" key="7">
    <source>
        <dbReference type="SAM" id="MobiDB-lite"/>
    </source>
</evidence>
<dbReference type="GO" id="GO:0030091">
    <property type="term" value="P:protein repair"/>
    <property type="evidence" value="ECO:0007669"/>
    <property type="project" value="InterPro"/>
</dbReference>
<reference evidence="9 10" key="1">
    <citation type="submission" date="2020-08" db="EMBL/GenBank/DDBJ databases">
        <authorList>
            <person name="Hejnol A."/>
        </authorList>
    </citation>
    <scope>NUCLEOTIDE SEQUENCE [LARGE SCALE GENOMIC DNA]</scope>
</reference>
<dbReference type="NCBIfam" id="TIGR00357">
    <property type="entry name" value="peptide-methionine (R)-S-oxide reductase MsrB"/>
    <property type="match status" value="1"/>
</dbReference>
<feature type="compositionally biased region" description="Basic and acidic residues" evidence="7">
    <location>
        <begin position="22"/>
        <end position="50"/>
    </location>
</feature>
<dbReference type="GO" id="GO:0046872">
    <property type="term" value="F:metal ion binding"/>
    <property type="evidence" value="ECO:0007669"/>
    <property type="project" value="UniProtKB-KW"/>
</dbReference>
<dbReference type="PROSITE" id="PS51790">
    <property type="entry name" value="MSRB"/>
    <property type="match status" value="1"/>
</dbReference>
<dbReference type="Proteomes" id="UP000549394">
    <property type="component" value="Unassembled WGS sequence"/>
</dbReference>
<evidence type="ECO:0000256" key="4">
    <source>
        <dbReference type="ARBA" id="ARBA00023002"/>
    </source>
</evidence>
<comment type="catalytic activity">
    <reaction evidence="5 6">
        <text>L-methionyl-[protein] + [thioredoxin]-disulfide + H2O = L-methionyl-(R)-S-oxide-[protein] + [thioredoxin]-dithiol</text>
        <dbReference type="Rhea" id="RHEA:24164"/>
        <dbReference type="Rhea" id="RHEA-COMP:10698"/>
        <dbReference type="Rhea" id="RHEA-COMP:10700"/>
        <dbReference type="Rhea" id="RHEA-COMP:12313"/>
        <dbReference type="Rhea" id="RHEA-COMP:12314"/>
        <dbReference type="ChEBI" id="CHEBI:15377"/>
        <dbReference type="ChEBI" id="CHEBI:16044"/>
        <dbReference type="ChEBI" id="CHEBI:29950"/>
        <dbReference type="ChEBI" id="CHEBI:45764"/>
        <dbReference type="ChEBI" id="CHEBI:50058"/>
        <dbReference type="EC" id="1.8.4.12"/>
    </reaction>
</comment>
<evidence type="ECO:0000256" key="3">
    <source>
        <dbReference type="ARBA" id="ARBA00022833"/>
    </source>
</evidence>
<evidence type="ECO:0000313" key="10">
    <source>
        <dbReference type="Proteomes" id="UP000549394"/>
    </source>
</evidence>
<dbReference type="PANTHER" id="PTHR10173:SF52">
    <property type="entry name" value="METHIONINE-R-SULFOXIDE REDUCTASE B1"/>
    <property type="match status" value="1"/>
</dbReference>
<protein>
    <recommendedName>
        <fullName evidence="6">Peptide-methionine (R)-S-oxide reductase</fullName>
        <ecNumber evidence="6">1.8.4.12</ecNumber>
    </recommendedName>
</protein>
<dbReference type="Pfam" id="PF01641">
    <property type="entry name" value="SelR"/>
    <property type="match status" value="1"/>
</dbReference>
<keyword evidence="10" id="KW-1185">Reference proteome</keyword>
<proteinExistence type="inferred from homology"/>
<dbReference type="InterPro" id="IPR011057">
    <property type="entry name" value="Mss4-like_sf"/>
</dbReference>
<name>A0A7I8VLE8_9ANNE</name>
<comment type="similarity">
    <text evidence="1 6">Belongs to the MsrB Met sulfoxide reductase family.</text>
</comment>
<evidence type="ECO:0000256" key="2">
    <source>
        <dbReference type="ARBA" id="ARBA00022723"/>
    </source>
</evidence>
<dbReference type="EMBL" id="CAJFCJ010000006">
    <property type="protein sequence ID" value="CAD5116511.1"/>
    <property type="molecule type" value="Genomic_DNA"/>
</dbReference>
<dbReference type="InterPro" id="IPR028427">
    <property type="entry name" value="Met_Sox_Rdtase_MsrB"/>
</dbReference>
<dbReference type="GO" id="GO:0033743">
    <property type="term" value="F:peptide-methionine (R)-S-oxide reductase activity"/>
    <property type="evidence" value="ECO:0007669"/>
    <property type="project" value="UniProtKB-EC"/>
</dbReference>
<feature type="domain" description="MsrB" evidence="8">
    <location>
        <begin position="45"/>
        <end position="167"/>
    </location>
</feature>
<accession>A0A7I8VLE8</accession>
<evidence type="ECO:0000256" key="5">
    <source>
        <dbReference type="ARBA" id="ARBA00048488"/>
    </source>
</evidence>
<dbReference type="FunFam" id="2.170.150.20:FF:000001">
    <property type="entry name" value="Peptide methionine sulfoxide reductase MsrB"/>
    <property type="match status" value="1"/>
</dbReference>
<sequence length="170" mass="19113">MNILRLVAAEKEKKKNPSGAFKKLEDEAKKCPSNERKSGPAVQDKNDLKHSLSPMQYHVTQERGTERPFSGKHLRRKEEGVYTCIVCDNVLFHSSSKFEHVCGWPSFRDVIAQGKVSYTTDTTHGQVRVEATCAQCGSHLGHVFDDGPKNHPVRYCVNSASLEFKKHTTV</sequence>
<dbReference type="Gene3D" id="2.170.150.20">
    <property type="entry name" value="Peptide methionine sulfoxide reductase"/>
    <property type="match status" value="1"/>
</dbReference>
<evidence type="ECO:0000256" key="1">
    <source>
        <dbReference type="ARBA" id="ARBA00007174"/>
    </source>
</evidence>
<dbReference type="EC" id="1.8.4.12" evidence="6"/>
<evidence type="ECO:0000313" key="9">
    <source>
        <dbReference type="EMBL" id="CAD5116511.1"/>
    </source>
</evidence>
<evidence type="ECO:0000259" key="8">
    <source>
        <dbReference type="PROSITE" id="PS51790"/>
    </source>
</evidence>
<dbReference type="AlphaFoldDB" id="A0A7I8VLE8"/>
<dbReference type="GO" id="GO:0005737">
    <property type="term" value="C:cytoplasm"/>
    <property type="evidence" value="ECO:0007669"/>
    <property type="project" value="TreeGrafter"/>
</dbReference>
<keyword evidence="3 6" id="KW-0862">Zinc</keyword>
<comment type="cofactor">
    <cofactor evidence="6">
        <name>Zn(2+)</name>
        <dbReference type="ChEBI" id="CHEBI:29105"/>
    </cofactor>
    <text evidence="6">Binds 1 zinc ion per subunit.</text>
</comment>
<dbReference type="GO" id="GO:0006979">
    <property type="term" value="P:response to oxidative stress"/>
    <property type="evidence" value="ECO:0007669"/>
    <property type="project" value="InterPro"/>
</dbReference>
<keyword evidence="2 6" id="KW-0479">Metal-binding</keyword>
<gene>
    <name evidence="9" type="ORF">DGYR_LOCUS5132</name>
</gene>
<comment type="caution">
    <text evidence="9">The sequence shown here is derived from an EMBL/GenBank/DDBJ whole genome shotgun (WGS) entry which is preliminary data.</text>
</comment>
<organism evidence="9 10">
    <name type="scientific">Dimorphilus gyrociliatus</name>
    <dbReference type="NCBI Taxonomy" id="2664684"/>
    <lineage>
        <taxon>Eukaryota</taxon>
        <taxon>Metazoa</taxon>
        <taxon>Spiralia</taxon>
        <taxon>Lophotrochozoa</taxon>
        <taxon>Annelida</taxon>
        <taxon>Polychaeta</taxon>
        <taxon>Polychaeta incertae sedis</taxon>
        <taxon>Dinophilidae</taxon>
        <taxon>Dimorphilus</taxon>
    </lineage>
</organism>
<dbReference type="InterPro" id="IPR002579">
    <property type="entry name" value="Met_Sox_Rdtase_MsrB_dom"/>
</dbReference>
<feature type="region of interest" description="Disordered" evidence="7">
    <location>
        <begin position="1"/>
        <end position="69"/>
    </location>
</feature>
<dbReference type="OrthoDB" id="44061at2759"/>